<organism evidence="2 3">
    <name type="scientific">Crenobacter cavernae</name>
    <dbReference type="NCBI Taxonomy" id="2290923"/>
    <lineage>
        <taxon>Bacteria</taxon>
        <taxon>Pseudomonadati</taxon>
        <taxon>Pseudomonadota</taxon>
        <taxon>Betaproteobacteria</taxon>
        <taxon>Neisseriales</taxon>
        <taxon>Neisseriaceae</taxon>
        <taxon>Crenobacter</taxon>
    </lineage>
</organism>
<protein>
    <submittedName>
        <fullName evidence="2">BolA family transcriptional regulator</fullName>
    </submittedName>
</protein>
<sequence length="87" mass="9498">MTSTLDLIREKLAVLEPEHISLEDDSAAHAGHAGAREGGHYQLTIVSAAFTGLNRVARHRLVYQTLGELMQTRIHALAIQALSPDEL</sequence>
<name>A0A345Y7U0_9NEIS</name>
<dbReference type="PANTHER" id="PTHR46230">
    <property type="match status" value="1"/>
</dbReference>
<evidence type="ECO:0000256" key="1">
    <source>
        <dbReference type="RuleBase" id="RU003860"/>
    </source>
</evidence>
<dbReference type="OrthoDB" id="5296536at2"/>
<accession>A0A345Y7U0</accession>
<dbReference type="PIRSF" id="PIRSF003113">
    <property type="entry name" value="BolA"/>
    <property type="match status" value="1"/>
</dbReference>
<dbReference type="GO" id="GO:0016226">
    <property type="term" value="P:iron-sulfur cluster assembly"/>
    <property type="evidence" value="ECO:0007669"/>
    <property type="project" value="TreeGrafter"/>
</dbReference>
<proteinExistence type="inferred from homology"/>
<dbReference type="RefSeq" id="WP_115433922.1">
    <property type="nucleotide sequence ID" value="NZ_CP031337.1"/>
</dbReference>
<reference evidence="2 3" key="1">
    <citation type="submission" date="2018-07" db="EMBL/GenBank/DDBJ databases">
        <title>Crenobacter cavernae sp. nov., isolated from a karst cave.</title>
        <authorList>
            <person name="Zhu H."/>
        </authorList>
    </citation>
    <scope>NUCLEOTIDE SEQUENCE [LARGE SCALE GENOMIC DNA]</scope>
    <source>
        <strain evidence="2 3">K1W11S-77</strain>
    </source>
</reference>
<dbReference type="SUPFAM" id="SSF82657">
    <property type="entry name" value="BolA-like"/>
    <property type="match status" value="1"/>
</dbReference>
<dbReference type="AlphaFoldDB" id="A0A345Y7U0"/>
<dbReference type="EMBL" id="CP031337">
    <property type="protein sequence ID" value="AXK39992.1"/>
    <property type="molecule type" value="Genomic_DNA"/>
</dbReference>
<dbReference type="InterPro" id="IPR036065">
    <property type="entry name" value="BolA-like_sf"/>
</dbReference>
<dbReference type="KEGG" id="ccah:DWG20_11375"/>
<comment type="similarity">
    <text evidence="1">Belongs to the BolA/IbaG family.</text>
</comment>
<dbReference type="InterPro" id="IPR002634">
    <property type="entry name" value="BolA"/>
</dbReference>
<evidence type="ECO:0000313" key="3">
    <source>
        <dbReference type="Proteomes" id="UP000254537"/>
    </source>
</evidence>
<dbReference type="Pfam" id="PF01722">
    <property type="entry name" value="BolA"/>
    <property type="match status" value="1"/>
</dbReference>
<gene>
    <name evidence="2" type="ORF">DWG20_11375</name>
</gene>
<dbReference type="Gene3D" id="3.30.300.90">
    <property type="entry name" value="BolA-like"/>
    <property type="match status" value="1"/>
</dbReference>
<dbReference type="PANTHER" id="PTHR46230:SF7">
    <property type="entry name" value="BOLA-LIKE PROTEIN 1"/>
    <property type="match status" value="1"/>
</dbReference>
<dbReference type="Proteomes" id="UP000254537">
    <property type="component" value="Chromosome"/>
</dbReference>
<evidence type="ECO:0000313" key="2">
    <source>
        <dbReference type="EMBL" id="AXK39992.1"/>
    </source>
</evidence>